<dbReference type="GO" id="GO:0030891">
    <property type="term" value="C:VCB complex"/>
    <property type="evidence" value="ECO:0007669"/>
    <property type="project" value="TreeGrafter"/>
</dbReference>
<protein>
    <recommendedName>
        <fullName evidence="3">BFN domain-containing protein</fullName>
    </recommendedName>
</protein>
<dbReference type="Proteomes" id="UP001314263">
    <property type="component" value="Unassembled WGS sequence"/>
</dbReference>
<dbReference type="AlphaFoldDB" id="A0AAV1HY05"/>
<sequence>MAIAVLPQRAGSPLTFRGIECKRGMQARSSMLPPNSQQLARWCLNASRRCTSVKAARNGQSGPSSSSDFNLAEYIEAKIENVAHTDKHGHIIFLRLLDGKGLYLPVYIGDSESNALEKELQQKQSARPMTHDFMKMALETLGYRVTKIRVTALVGNTYHARVHMSTSGKDACSNEVDIDARPSDAINLAVRFNAPVYVNKQVAGKMGATVQEYHQAPESHQEIRRSCKAVKLSYHDPTVIHQLNLQVAIAEERFDDACLIRDNIDKLMQKDRALSLLVAMESALEDGRFEEAMRLRDAFKEMTGGCRGAFTVEGIIDV</sequence>
<comment type="function">
    <text evidence="2">Bifunctional nuclease with both RNase and DNase activities. Involved in basal defense response. Participates in abscisic acid-derived callose deposition following infection by a necrotrophic pathogen.</text>
</comment>
<dbReference type="InterPro" id="IPR003729">
    <property type="entry name" value="Bi_nuclease_dom"/>
</dbReference>
<evidence type="ECO:0000313" key="4">
    <source>
        <dbReference type="EMBL" id="CAK0749703.1"/>
    </source>
</evidence>
<name>A0AAV1HY05_9CHLO</name>
<dbReference type="GO" id="GO:0005634">
    <property type="term" value="C:nucleus"/>
    <property type="evidence" value="ECO:0007669"/>
    <property type="project" value="TreeGrafter"/>
</dbReference>
<feature type="domain" description="BFN" evidence="3">
    <location>
        <begin position="74"/>
        <end position="210"/>
    </location>
</feature>
<reference evidence="4 5" key="1">
    <citation type="submission" date="2023-10" db="EMBL/GenBank/DDBJ databases">
        <authorList>
            <person name="Maclean D."/>
            <person name="Macfadyen A."/>
        </authorList>
    </citation>
    <scope>NUCLEOTIDE SEQUENCE [LARGE SCALE GENOMIC DNA]</scope>
</reference>
<gene>
    <name evidence="4" type="ORF">CVIRNUC_001931</name>
</gene>
<dbReference type="Pfam" id="PF02577">
    <property type="entry name" value="BFN_dom"/>
    <property type="match status" value="1"/>
</dbReference>
<dbReference type="InterPro" id="IPR036104">
    <property type="entry name" value="BFN_sf"/>
</dbReference>
<evidence type="ECO:0000313" key="5">
    <source>
        <dbReference type="Proteomes" id="UP001314263"/>
    </source>
</evidence>
<dbReference type="GO" id="GO:0016567">
    <property type="term" value="P:protein ubiquitination"/>
    <property type="evidence" value="ECO:0007669"/>
    <property type="project" value="TreeGrafter"/>
</dbReference>
<organism evidence="4 5">
    <name type="scientific">Coccomyxa viridis</name>
    <dbReference type="NCBI Taxonomy" id="1274662"/>
    <lineage>
        <taxon>Eukaryota</taxon>
        <taxon>Viridiplantae</taxon>
        <taxon>Chlorophyta</taxon>
        <taxon>core chlorophytes</taxon>
        <taxon>Trebouxiophyceae</taxon>
        <taxon>Trebouxiophyceae incertae sedis</taxon>
        <taxon>Coccomyxaceae</taxon>
        <taxon>Coccomyxa</taxon>
    </lineage>
</organism>
<dbReference type="SUPFAM" id="SSF103256">
    <property type="entry name" value="Hypothetical protein TM0160"/>
    <property type="match status" value="1"/>
</dbReference>
<evidence type="ECO:0000259" key="3">
    <source>
        <dbReference type="PROSITE" id="PS51658"/>
    </source>
</evidence>
<proteinExistence type="inferred from homology"/>
<dbReference type="PANTHER" id="PTHR15160">
    <property type="entry name" value="VON HIPPEL-LINDAU PROTEIN"/>
    <property type="match status" value="1"/>
</dbReference>
<dbReference type="PROSITE" id="PS51658">
    <property type="entry name" value="BFN"/>
    <property type="match status" value="1"/>
</dbReference>
<evidence type="ECO:0000256" key="1">
    <source>
        <dbReference type="ARBA" id="ARBA00009095"/>
    </source>
</evidence>
<dbReference type="EMBL" id="CAUYUE010000003">
    <property type="protein sequence ID" value="CAK0749703.1"/>
    <property type="molecule type" value="Genomic_DNA"/>
</dbReference>
<dbReference type="Gene3D" id="3.10.690.10">
    <property type="entry name" value="Bifunctional nuclease domain"/>
    <property type="match status" value="1"/>
</dbReference>
<dbReference type="GO" id="GO:0004518">
    <property type="term" value="F:nuclease activity"/>
    <property type="evidence" value="ECO:0007669"/>
    <property type="project" value="InterPro"/>
</dbReference>
<comment type="similarity">
    <text evidence="1">Belongs to the bifunctional nuclease family.</text>
</comment>
<evidence type="ECO:0000256" key="2">
    <source>
        <dbReference type="ARBA" id="ARBA00025428"/>
    </source>
</evidence>
<dbReference type="PANTHER" id="PTHR15160:SF1">
    <property type="entry name" value="VON HIPPEL-LINDAU DISEASE TUMOR SUPPRESSOR"/>
    <property type="match status" value="1"/>
</dbReference>
<accession>A0AAV1HY05</accession>
<keyword evidence="5" id="KW-1185">Reference proteome</keyword>
<comment type="caution">
    <text evidence="4">The sequence shown here is derived from an EMBL/GenBank/DDBJ whole genome shotgun (WGS) entry which is preliminary data.</text>
</comment>